<reference evidence="2" key="2">
    <citation type="submission" date="2020-06" db="EMBL/GenBank/DDBJ databases">
        <authorList>
            <person name="Sheffer M."/>
        </authorList>
    </citation>
    <scope>NUCLEOTIDE SEQUENCE</scope>
</reference>
<dbReference type="EMBL" id="JABXBU010000003">
    <property type="protein sequence ID" value="KAF8792218.1"/>
    <property type="molecule type" value="Genomic_DNA"/>
</dbReference>
<keyword evidence="1" id="KW-1133">Transmembrane helix</keyword>
<dbReference type="AlphaFoldDB" id="A0A8T0FPX6"/>
<proteinExistence type="predicted"/>
<evidence type="ECO:0000313" key="3">
    <source>
        <dbReference type="Proteomes" id="UP000807504"/>
    </source>
</evidence>
<protein>
    <submittedName>
        <fullName evidence="2">Uncharacterized protein</fullName>
    </submittedName>
</protein>
<keyword evidence="1" id="KW-0812">Transmembrane</keyword>
<accession>A0A8T0FPX6</accession>
<reference evidence="2" key="1">
    <citation type="journal article" date="2020" name="bioRxiv">
        <title>Chromosome-level reference genome of the European wasp spider Argiope bruennichi: a resource for studies on range expansion and evolutionary adaptation.</title>
        <authorList>
            <person name="Sheffer M.M."/>
            <person name="Hoppe A."/>
            <person name="Krehenwinkel H."/>
            <person name="Uhl G."/>
            <person name="Kuss A.W."/>
            <person name="Jensen L."/>
            <person name="Jensen C."/>
            <person name="Gillespie R.G."/>
            <person name="Hoff K.J."/>
            <person name="Prost S."/>
        </authorList>
    </citation>
    <scope>NUCLEOTIDE SEQUENCE</scope>
</reference>
<dbReference type="Proteomes" id="UP000807504">
    <property type="component" value="Unassembled WGS sequence"/>
</dbReference>
<evidence type="ECO:0000256" key="1">
    <source>
        <dbReference type="SAM" id="Phobius"/>
    </source>
</evidence>
<organism evidence="2 3">
    <name type="scientific">Argiope bruennichi</name>
    <name type="common">Wasp spider</name>
    <name type="synonym">Aranea bruennichi</name>
    <dbReference type="NCBI Taxonomy" id="94029"/>
    <lineage>
        <taxon>Eukaryota</taxon>
        <taxon>Metazoa</taxon>
        <taxon>Ecdysozoa</taxon>
        <taxon>Arthropoda</taxon>
        <taxon>Chelicerata</taxon>
        <taxon>Arachnida</taxon>
        <taxon>Araneae</taxon>
        <taxon>Araneomorphae</taxon>
        <taxon>Entelegynae</taxon>
        <taxon>Araneoidea</taxon>
        <taxon>Araneidae</taxon>
        <taxon>Argiope</taxon>
    </lineage>
</organism>
<keyword evidence="3" id="KW-1185">Reference proteome</keyword>
<comment type="caution">
    <text evidence="2">The sequence shown here is derived from an EMBL/GenBank/DDBJ whole genome shotgun (WGS) entry which is preliminary data.</text>
</comment>
<sequence>MDRGIVSRIYREMETGHFRRENPYLAPYAILTTAIAIFLLVLLSCIYYCTDRHVRRRLLWNRTQANPSQPVLPTVSAALQEDVHSSAICVNDVPPDYTVVVDQKTMAAHISVNLNRYPKIVGGKKLETPPPAYITVAPFK</sequence>
<evidence type="ECO:0000313" key="2">
    <source>
        <dbReference type="EMBL" id="KAF8792218.1"/>
    </source>
</evidence>
<name>A0A8T0FPX6_ARGBR</name>
<keyword evidence="1" id="KW-0472">Membrane</keyword>
<feature type="transmembrane region" description="Helical" evidence="1">
    <location>
        <begin position="28"/>
        <end position="49"/>
    </location>
</feature>
<gene>
    <name evidence="2" type="ORF">HNY73_003844</name>
</gene>